<keyword evidence="1" id="KW-1133">Transmembrane helix</keyword>
<comment type="caution">
    <text evidence="2">The sequence shown here is derived from an EMBL/GenBank/DDBJ whole genome shotgun (WGS) entry which is preliminary data.</text>
</comment>
<protein>
    <recommendedName>
        <fullName evidence="4">SLATT domain-containing protein</fullName>
    </recommendedName>
</protein>
<dbReference type="Proteomes" id="UP001142810">
    <property type="component" value="Unassembled WGS sequence"/>
</dbReference>
<dbReference type="RefSeq" id="WP_265617105.1">
    <property type="nucleotide sequence ID" value="NZ_JAPFRD010000010.1"/>
</dbReference>
<organism evidence="2 3">
    <name type="scientific">Alteromonas aquimaris</name>
    <dbReference type="NCBI Taxonomy" id="2998417"/>
    <lineage>
        <taxon>Bacteria</taxon>
        <taxon>Pseudomonadati</taxon>
        <taxon>Pseudomonadota</taxon>
        <taxon>Gammaproteobacteria</taxon>
        <taxon>Alteromonadales</taxon>
        <taxon>Alteromonadaceae</taxon>
        <taxon>Alteromonas/Salinimonas group</taxon>
        <taxon>Alteromonas</taxon>
    </lineage>
</organism>
<accession>A0ABT3P6I2</accession>
<feature type="transmembrane region" description="Helical" evidence="1">
    <location>
        <begin position="107"/>
        <end position="129"/>
    </location>
</feature>
<keyword evidence="1" id="KW-0812">Transmembrane</keyword>
<evidence type="ECO:0000256" key="1">
    <source>
        <dbReference type="SAM" id="Phobius"/>
    </source>
</evidence>
<evidence type="ECO:0008006" key="4">
    <source>
        <dbReference type="Google" id="ProtNLM"/>
    </source>
</evidence>
<dbReference type="EMBL" id="JAPFRD010000010">
    <property type="protein sequence ID" value="MCW8108383.1"/>
    <property type="molecule type" value="Genomic_DNA"/>
</dbReference>
<keyword evidence="3" id="KW-1185">Reference proteome</keyword>
<sequence length="265" mass="29947">MEVIDVVENDASVGDKEVVKSLPALKHNIQNHRSLNEQIVDEPKTMSTSNKESQVVAESYSADERLIQSLNEIRDAAIELRKAYISSNPNLINGVSTIPDGSYGLEITAGIIGAIIAAVAVFTSNNIYFSRVNRHNKKPHYASIALKLLENFEGLVTEYWMTERILDKRRKDENSNDMKLQEIRIKSEFVVLRKSVDTFCELLSKNNEKRDKDNLLVNIGTLYDVALGGEFESDNKKVDVNTTQKLSRLIANLKFLLIKYSQQVK</sequence>
<reference evidence="2" key="1">
    <citation type="submission" date="2022-11" db="EMBL/GenBank/DDBJ databases">
        <title>Alteromonas sp. nov., isolated from sea water of the Qingdao.</title>
        <authorList>
            <person name="Wang Q."/>
        </authorList>
    </citation>
    <scope>NUCLEOTIDE SEQUENCE</scope>
    <source>
        <strain evidence="2">ASW11-7</strain>
    </source>
</reference>
<name>A0ABT3P6I2_9ALTE</name>
<keyword evidence="1" id="KW-0472">Membrane</keyword>
<gene>
    <name evidence="2" type="ORF">OPS25_07745</name>
</gene>
<evidence type="ECO:0000313" key="2">
    <source>
        <dbReference type="EMBL" id="MCW8108383.1"/>
    </source>
</evidence>
<proteinExistence type="predicted"/>
<evidence type="ECO:0000313" key="3">
    <source>
        <dbReference type="Proteomes" id="UP001142810"/>
    </source>
</evidence>